<comment type="caution">
    <text evidence="1">The sequence shown here is derived from an EMBL/GenBank/DDBJ whole genome shotgun (WGS) entry which is preliminary data.</text>
</comment>
<evidence type="ECO:0000313" key="1">
    <source>
        <dbReference type="EMBL" id="KKN72295.1"/>
    </source>
</evidence>
<reference evidence="1" key="1">
    <citation type="journal article" date="2015" name="Nature">
        <title>Complex archaea that bridge the gap between prokaryotes and eukaryotes.</title>
        <authorList>
            <person name="Spang A."/>
            <person name="Saw J.H."/>
            <person name="Jorgensen S.L."/>
            <person name="Zaremba-Niedzwiedzka K."/>
            <person name="Martijn J."/>
            <person name="Lind A.E."/>
            <person name="van Eijk R."/>
            <person name="Schleper C."/>
            <person name="Guy L."/>
            <person name="Ettema T.J."/>
        </authorList>
    </citation>
    <scope>NUCLEOTIDE SEQUENCE</scope>
</reference>
<accession>A0A0F9STM4</accession>
<sequence>MAKTRKLLAQGDGVFQVLVDTDLVPADTTTDLDFTETIGRKADAAAAGAVTSTDSLLAYIKQVVTELIVVDGVADSILVDTGTTLPVTLADILTDTGTTLPATLATLAPIMGIPGAARAAAAATLLPNNTAASLFTISGGRVLLHAIIGEVTIVMTAQQTRVKLQVNPTTGTTTDLCIALDLTGHEQGALLSLPGAPGSALVAGESGNVQLPSTGIILAAGVLEIHHNDAVAGQTGQVKWDVVWSPYDVGATLA</sequence>
<dbReference type="EMBL" id="LAZR01000365">
    <property type="protein sequence ID" value="KKN72295.1"/>
    <property type="molecule type" value="Genomic_DNA"/>
</dbReference>
<organism evidence="1">
    <name type="scientific">marine sediment metagenome</name>
    <dbReference type="NCBI Taxonomy" id="412755"/>
    <lineage>
        <taxon>unclassified sequences</taxon>
        <taxon>metagenomes</taxon>
        <taxon>ecological metagenomes</taxon>
    </lineage>
</organism>
<name>A0A0F9STM4_9ZZZZ</name>
<protein>
    <submittedName>
        <fullName evidence="1">Uncharacterized protein</fullName>
    </submittedName>
</protein>
<dbReference type="AlphaFoldDB" id="A0A0F9STM4"/>
<proteinExistence type="predicted"/>
<gene>
    <name evidence="1" type="ORF">LCGC14_0412460</name>
</gene>